<feature type="transmembrane region" description="Helical" evidence="1">
    <location>
        <begin position="42"/>
        <end position="66"/>
    </location>
</feature>
<keyword evidence="3" id="KW-1185">Reference proteome</keyword>
<dbReference type="InterPro" id="IPR007498">
    <property type="entry name" value="PqiA-like"/>
</dbReference>
<keyword evidence="1" id="KW-0812">Transmembrane</keyword>
<comment type="caution">
    <text evidence="2">The sequence shown here is derived from an EMBL/GenBank/DDBJ whole genome shotgun (WGS) entry which is preliminary data.</text>
</comment>
<protein>
    <submittedName>
        <fullName evidence="2">Paraquat-inducible protein A</fullName>
    </submittedName>
</protein>
<dbReference type="EMBL" id="AQQR01000007">
    <property type="protein sequence ID" value="OWU72334.1"/>
    <property type="molecule type" value="Genomic_DNA"/>
</dbReference>
<gene>
    <name evidence="2" type="ORF">ATO3_17065</name>
</gene>
<dbReference type="AlphaFoldDB" id="A0A225NHK3"/>
<proteinExistence type="predicted"/>
<accession>A0A225NHK3</accession>
<organism evidence="2 3">
    <name type="scientific">Marinibacterium profundimaris</name>
    <dbReference type="NCBI Taxonomy" id="1679460"/>
    <lineage>
        <taxon>Bacteria</taxon>
        <taxon>Pseudomonadati</taxon>
        <taxon>Pseudomonadota</taxon>
        <taxon>Alphaproteobacteria</taxon>
        <taxon>Rhodobacterales</taxon>
        <taxon>Paracoccaceae</taxon>
        <taxon>Marinibacterium</taxon>
    </lineage>
</organism>
<dbReference type="NCBIfam" id="TIGR02098">
    <property type="entry name" value="MJ0042_CXXC"/>
    <property type="match status" value="1"/>
</dbReference>
<dbReference type="Proteomes" id="UP000215377">
    <property type="component" value="Unassembled WGS sequence"/>
</dbReference>
<dbReference type="InterPro" id="IPR011723">
    <property type="entry name" value="Znf/thioredoxin_put"/>
</dbReference>
<name>A0A225NHK3_9RHOB</name>
<feature type="transmembrane region" description="Helical" evidence="1">
    <location>
        <begin position="86"/>
        <end position="118"/>
    </location>
</feature>
<sequence>MIACPSCDALYRVQVPPKGGRATCARCGTVLIRPIAGAGMRIIALTLSITILVTAAVFFPFLEIHASGIGNKTSLLNVATSFRSGILVLVSVATVSMIVLIPLMRTLLLLYVLVPVVFDRPPARHARHAFRLAQEIKPWAMTEIFAIGCAVALVKISDLAQLGFGPAFWMFAVLVVIVVINDSYMCTWSVWESLEESEG</sequence>
<evidence type="ECO:0000313" key="3">
    <source>
        <dbReference type="Proteomes" id="UP000215377"/>
    </source>
</evidence>
<keyword evidence="1" id="KW-0472">Membrane</keyword>
<evidence type="ECO:0000313" key="2">
    <source>
        <dbReference type="EMBL" id="OWU72334.1"/>
    </source>
</evidence>
<reference evidence="2 3" key="1">
    <citation type="submission" date="2013-04" db="EMBL/GenBank/DDBJ databases">
        <title>Oceanicola sp. 22II1-22F33 Genome Sequencing.</title>
        <authorList>
            <person name="Lai Q."/>
            <person name="Li G."/>
            <person name="Shao Z."/>
        </authorList>
    </citation>
    <scope>NUCLEOTIDE SEQUENCE [LARGE SCALE GENOMIC DNA]</scope>
    <source>
        <strain evidence="2 3">22II1-22F33</strain>
    </source>
</reference>
<evidence type="ECO:0000256" key="1">
    <source>
        <dbReference type="SAM" id="Phobius"/>
    </source>
</evidence>
<keyword evidence="1" id="KW-1133">Transmembrane helix</keyword>
<feature type="transmembrane region" description="Helical" evidence="1">
    <location>
        <begin position="162"/>
        <end position="180"/>
    </location>
</feature>
<dbReference type="Pfam" id="PF04403">
    <property type="entry name" value="PqiA"/>
    <property type="match status" value="1"/>
</dbReference>